<organism evidence="2 3">
    <name type="scientific">Geodia barretti</name>
    <name type="common">Barrett's horny sponge</name>
    <dbReference type="NCBI Taxonomy" id="519541"/>
    <lineage>
        <taxon>Eukaryota</taxon>
        <taxon>Metazoa</taxon>
        <taxon>Porifera</taxon>
        <taxon>Demospongiae</taxon>
        <taxon>Heteroscleromorpha</taxon>
        <taxon>Tetractinellida</taxon>
        <taxon>Astrophorina</taxon>
        <taxon>Geodiidae</taxon>
        <taxon>Geodia</taxon>
    </lineage>
</organism>
<dbReference type="InterPro" id="IPR050122">
    <property type="entry name" value="RTK"/>
</dbReference>
<dbReference type="PANTHER" id="PTHR24416">
    <property type="entry name" value="TYROSINE-PROTEIN KINASE RECEPTOR"/>
    <property type="match status" value="1"/>
</dbReference>
<dbReference type="GO" id="GO:0004714">
    <property type="term" value="F:transmembrane receptor protein tyrosine kinase activity"/>
    <property type="evidence" value="ECO:0007669"/>
    <property type="project" value="TreeGrafter"/>
</dbReference>
<dbReference type="GO" id="GO:0043235">
    <property type="term" value="C:receptor complex"/>
    <property type="evidence" value="ECO:0007669"/>
    <property type="project" value="TreeGrafter"/>
</dbReference>
<comment type="caution">
    <text evidence="2">The sequence shown here is derived from an EMBL/GenBank/DDBJ whole genome shotgun (WGS) entry which is preliminary data.</text>
</comment>
<feature type="non-terminal residue" evidence="2">
    <location>
        <position position="91"/>
    </location>
</feature>
<keyword evidence="2" id="KW-0675">Receptor</keyword>
<feature type="non-terminal residue" evidence="2">
    <location>
        <position position="1"/>
    </location>
</feature>
<dbReference type="EMBL" id="CASHTH010002886">
    <property type="protein sequence ID" value="CAI8036665.1"/>
    <property type="molecule type" value="Genomic_DNA"/>
</dbReference>
<protein>
    <submittedName>
        <fullName evidence="2">Fibroblast growth factor receptor 3</fullName>
    </submittedName>
</protein>
<dbReference type="Proteomes" id="UP001174909">
    <property type="component" value="Unassembled WGS sequence"/>
</dbReference>
<dbReference type="InterPro" id="IPR011009">
    <property type="entry name" value="Kinase-like_dom_sf"/>
</dbReference>
<evidence type="ECO:0000313" key="2">
    <source>
        <dbReference type="EMBL" id="CAI8036665.1"/>
    </source>
</evidence>
<dbReference type="GO" id="GO:0007169">
    <property type="term" value="P:cell surface receptor protein tyrosine kinase signaling pathway"/>
    <property type="evidence" value="ECO:0007669"/>
    <property type="project" value="TreeGrafter"/>
</dbReference>
<dbReference type="PANTHER" id="PTHR24416:SF611">
    <property type="entry name" value="TYROSINE-PROTEIN KINASE TRANSMEMBRANE RECEPTOR ROR"/>
    <property type="match status" value="1"/>
</dbReference>
<name>A0AA35SV44_GEOBA</name>
<evidence type="ECO:0000259" key="1">
    <source>
        <dbReference type="Pfam" id="PF07714"/>
    </source>
</evidence>
<dbReference type="AlphaFoldDB" id="A0AA35SV44"/>
<keyword evidence="3" id="KW-1185">Reference proteome</keyword>
<accession>A0AA35SV44</accession>
<dbReference type="Pfam" id="PF07714">
    <property type="entry name" value="PK_Tyr_Ser-Thr"/>
    <property type="match status" value="1"/>
</dbReference>
<proteinExistence type="predicted"/>
<dbReference type="InterPro" id="IPR001245">
    <property type="entry name" value="Ser-Thr/Tyr_kinase_cat_dom"/>
</dbReference>
<evidence type="ECO:0000313" key="3">
    <source>
        <dbReference type="Proteomes" id="UP001174909"/>
    </source>
</evidence>
<gene>
    <name evidence="2" type="ORF">GBAR_LOCUS20521</name>
</gene>
<sequence>NPYPGVDPFSLIRYLESGERLDKPFNAACSQDIYGIMMSCWNKFPEERPTFSELVTLISTSLEEMAGYLDFTTPFSAELTLNSSEIEIATS</sequence>
<feature type="domain" description="Serine-threonine/tyrosine-protein kinase catalytic" evidence="1">
    <location>
        <begin position="1"/>
        <end position="56"/>
    </location>
</feature>
<dbReference type="Gene3D" id="1.10.510.10">
    <property type="entry name" value="Transferase(Phosphotransferase) domain 1"/>
    <property type="match status" value="1"/>
</dbReference>
<reference evidence="2" key="1">
    <citation type="submission" date="2023-03" db="EMBL/GenBank/DDBJ databases">
        <authorList>
            <person name="Steffen K."/>
            <person name="Cardenas P."/>
        </authorList>
    </citation>
    <scope>NUCLEOTIDE SEQUENCE</scope>
</reference>
<dbReference type="GO" id="GO:0005886">
    <property type="term" value="C:plasma membrane"/>
    <property type="evidence" value="ECO:0007669"/>
    <property type="project" value="TreeGrafter"/>
</dbReference>
<dbReference type="SUPFAM" id="SSF56112">
    <property type="entry name" value="Protein kinase-like (PK-like)"/>
    <property type="match status" value="1"/>
</dbReference>